<evidence type="ECO:0000256" key="1">
    <source>
        <dbReference type="SAM" id="Phobius"/>
    </source>
</evidence>
<dbReference type="Proteomes" id="UP000692954">
    <property type="component" value="Unassembled WGS sequence"/>
</dbReference>
<keyword evidence="1" id="KW-0812">Transmembrane</keyword>
<comment type="caution">
    <text evidence="2">The sequence shown here is derived from an EMBL/GenBank/DDBJ whole genome shotgun (WGS) entry which is preliminary data.</text>
</comment>
<evidence type="ECO:0000313" key="3">
    <source>
        <dbReference type="Proteomes" id="UP000692954"/>
    </source>
</evidence>
<feature type="transmembrane region" description="Helical" evidence="1">
    <location>
        <begin position="96"/>
        <end position="114"/>
    </location>
</feature>
<name>A0A8S1RE17_9CILI</name>
<dbReference type="AlphaFoldDB" id="A0A8S1RE17"/>
<evidence type="ECO:0008006" key="4">
    <source>
        <dbReference type="Google" id="ProtNLM"/>
    </source>
</evidence>
<keyword evidence="1" id="KW-1133">Transmembrane helix</keyword>
<sequence length="242" mass="28905">MTRISNEEIKYLQAKLLQNSFLVLNQIQCLKKNLCKPSAKCYNCKVNGASIFRKERNFFQKKNQEQRMEINIFFFKKIKQTQNERDTIKIYKNLDLPFFLFNIIMITVLFQMTLQGNFIDIHCKIRYFIVNRQKLLTKIVLVSSLCLSQVLINKIEIQERVRIVQEVLNKFQETAATSIYSKENKKQHKQSDNHKKFNNHKHKTIKQKDSLDQFTIYKYKVIIIAKTTQNCQNKNRLISLQN</sequence>
<gene>
    <name evidence="2" type="ORF">PSON_ATCC_30995.1.T1540116</name>
</gene>
<keyword evidence="3" id="KW-1185">Reference proteome</keyword>
<protein>
    <recommendedName>
        <fullName evidence="4">Transmembrane protein</fullName>
    </recommendedName>
</protein>
<proteinExistence type="predicted"/>
<organism evidence="2 3">
    <name type="scientific">Paramecium sonneborni</name>
    <dbReference type="NCBI Taxonomy" id="65129"/>
    <lineage>
        <taxon>Eukaryota</taxon>
        <taxon>Sar</taxon>
        <taxon>Alveolata</taxon>
        <taxon>Ciliophora</taxon>
        <taxon>Intramacronucleata</taxon>
        <taxon>Oligohymenophorea</taxon>
        <taxon>Peniculida</taxon>
        <taxon>Parameciidae</taxon>
        <taxon>Paramecium</taxon>
    </lineage>
</organism>
<reference evidence="2" key="1">
    <citation type="submission" date="2021-01" db="EMBL/GenBank/DDBJ databases">
        <authorList>
            <consortium name="Genoscope - CEA"/>
            <person name="William W."/>
        </authorList>
    </citation>
    <scope>NUCLEOTIDE SEQUENCE</scope>
</reference>
<evidence type="ECO:0000313" key="2">
    <source>
        <dbReference type="EMBL" id="CAD8124905.1"/>
    </source>
</evidence>
<accession>A0A8S1RE17</accession>
<dbReference type="EMBL" id="CAJJDN010000154">
    <property type="protein sequence ID" value="CAD8124905.1"/>
    <property type="molecule type" value="Genomic_DNA"/>
</dbReference>
<keyword evidence="1" id="KW-0472">Membrane</keyword>